<sequence length="117" mass="13491">MLLHPISTPGHIEEYHGAAGRNPHTFYTSFSNEVLEAVFNTPWDKLERVFRSQRKGEIIKINEDHIRALSESETETTGNECELLQDLNVDVSIGNISERSLMAPNYDTRRRKLMWCS</sequence>
<dbReference type="PANTHER" id="PTHR31189:SF13">
    <property type="entry name" value="CUPINCIN"/>
    <property type="match status" value="1"/>
</dbReference>
<accession>A0AAV8R7T4</accession>
<keyword evidence="2" id="KW-1185">Reference proteome</keyword>
<dbReference type="InterPro" id="IPR014710">
    <property type="entry name" value="RmlC-like_jellyroll"/>
</dbReference>
<dbReference type="InterPro" id="IPR050253">
    <property type="entry name" value="Seed_Storage-Functional"/>
</dbReference>
<evidence type="ECO:0000313" key="1">
    <source>
        <dbReference type="EMBL" id="KAJ8491067.1"/>
    </source>
</evidence>
<dbReference type="Proteomes" id="UP001222027">
    <property type="component" value="Unassembled WGS sequence"/>
</dbReference>
<gene>
    <name evidence="1" type="ORF">OPV22_012788</name>
</gene>
<dbReference type="Gene3D" id="2.60.120.10">
    <property type="entry name" value="Jelly Rolls"/>
    <property type="match status" value="1"/>
</dbReference>
<dbReference type="PANTHER" id="PTHR31189">
    <property type="entry name" value="OS03G0336100 PROTEIN-RELATED"/>
    <property type="match status" value="1"/>
</dbReference>
<dbReference type="Gene3D" id="2.60.120.1450">
    <property type="match status" value="1"/>
</dbReference>
<dbReference type="InterPro" id="IPR011051">
    <property type="entry name" value="RmlC_Cupin_sf"/>
</dbReference>
<reference evidence="1 2" key="1">
    <citation type="submission" date="2022-12" db="EMBL/GenBank/DDBJ databases">
        <title>Chromosome-scale assembly of the Ensete ventricosum genome.</title>
        <authorList>
            <person name="Dussert Y."/>
            <person name="Stocks J."/>
            <person name="Wendawek A."/>
            <person name="Woldeyes F."/>
            <person name="Nichols R.A."/>
            <person name="Borrell J.S."/>
        </authorList>
    </citation>
    <scope>NUCLEOTIDE SEQUENCE [LARGE SCALE GENOMIC DNA]</scope>
    <source>
        <strain evidence="2">cv. Maze</strain>
        <tissue evidence="1">Seeds</tissue>
    </source>
</reference>
<name>A0AAV8R7T4_ENSVE</name>
<comment type="caution">
    <text evidence="1">The sequence shown here is derived from an EMBL/GenBank/DDBJ whole genome shotgun (WGS) entry which is preliminary data.</text>
</comment>
<dbReference type="EMBL" id="JAQQAF010000004">
    <property type="protein sequence ID" value="KAJ8491067.1"/>
    <property type="molecule type" value="Genomic_DNA"/>
</dbReference>
<evidence type="ECO:0000313" key="2">
    <source>
        <dbReference type="Proteomes" id="UP001222027"/>
    </source>
</evidence>
<dbReference type="SUPFAM" id="SSF51182">
    <property type="entry name" value="RmlC-like cupins"/>
    <property type="match status" value="1"/>
</dbReference>
<protein>
    <submittedName>
        <fullName evidence="1">Uncharacterized protein</fullName>
    </submittedName>
</protein>
<organism evidence="1 2">
    <name type="scientific">Ensete ventricosum</name>
    <name type="common">Abyssinian banana</name>
    <name type="synonym">Musa ensete</name>
    <dbReference type="NCBI Taxonomy" id="4639"/>
    <lineage>
        <taxon>Eukaryota</taxon>
        <taxon>Viridiplantae</taxon>
        <taxon>Streptophyta</taxon>
        <taxon>Embryophyta</taxon>
        <taxon>Tracheophyta</taxon>
        <taxon>Spermatophyta</taxon>
        <taxon>Magnoliopsida</taxon>
        <taxon>Liliopsida</taxon>
        <taxon>Zingiberales</taxon>
        <taxon>Musaceae</taxon>
        <taxon>Ensete</taxon>
    </lineage>
</organism>
<dbReference type="AlphaFoldDB" id="A0AAV8R7T4"/>
<proteinExistence type="predicted"/>